<evidence type="ECO:0000256" key="1">
    <source>
        <dbReference type="ARBA" id="ARBA00022679"/>
    </source>
</evidence>
<dbReference type="EMBL" id="BTGU01000241">
    <property type="protein sequence ID" value="GMN65528.1"/>
    <property type="molecule type" value="Genomic_DNA"/>
</dbReference>
<dbReference type="Pfam" id="PF02458">
    <property type="entry name" value="Transferase"/>
    <property type="match status" value="1"/>
</dbReference>
<dbReference type="PANTHER" id="PTHR31625">
    <property type="match status" value="1"/>
</dbReference>
<dbReference type="Proteomes" id="UP001187192">
    <property type="component" value="Unassembled WGS sequence"/>
</dbReference>
<proteinExistence type="predicted"/>
<keyword evidence="5" id="KW-1185">Reference proteome</keyword>
<accession>A0AA88E1L4</accession>
<dbReference type="InterPro" id="IPR051504">
    <property type="entry name" value="Plant_metabolite_acyltrans"/>
</dbReference>
<dbReference type="SUPFAM" id="SSF52777">
    <property type="entry name" value="CoA-dependent acyltransferases"/>
    <property type="match status" value="1"/>
</dbReference>
<evidence type="ECO:0000313" key="4">
    <source>
        <dbReference type="EMBL" id="GMN65533.1"/>
    </source>
</evidence>
<dbReference type="GO" id="GO:0016747">
    <property type="term" value="F:acyltransferase activity, transferring groups other than amino-acyl groups"/>
    <property type="evidence" value="ECO:0007669"/>
    <property type="project" value="UniProtKB-ARBA"/>
</dbReference>
<evidence type="ECO:0000313" key="5">
    <source>
        <dbReference type="Proteomes" id="UP001187192"/>
    </source>
</evidence>
<dbReference type="InterPro" id="IPR023213">
    <property type="entry name" value="CAT-like_dom_sf"/>
</dbReference>
<evidence type="ECO:0000313" key="3">
    <source>
        <dbReference type="EMBL" id="GMN65528.1"/>
    </source>
</evidence>
<name>A0AA88E1L4_FICCA</name>
<comment type="caution">
    <text evidence="4">The sequence shown here is derived from an EMBL/GenBank/DDBJ whole genome shotgun (WGS) entry which is preliminary data.</text>
</comment>
<evidence type="ECO:0000256" key="2">
    <source>
        <dbReference type="ARBA" id="ARBA00023315"/>
    </source>
</evidence>
<protein>
    <submittedName>
        <fullName evidence="4">Uncharacterized protein</fullName>
    </submittedName>
</protein>
<dbReference type="AlphaFoldDB" id="A0AA88E1L4"/>
<keyword evidence="2" id="KW-0012">Acyltransferase</keyword>
<reference evidence="4" key="1">
    <citation type="submission" date="2023-07" db="EMBL/GenBank/DDBJ databases">
        <title>draft genome sequence of fig (Ficus carica).</title>
        <authorList>
            <person name="Takahashi T."/>
            <person name="Nishimura K."/>
        </authorList>
    </citation>
    <scope>NUCLEOTIDE SEQUENCE</scope>
</reference>
<keyword evidence="1" id="KW-0808">Transferase</keyword>
<dbReference type="Gene3D" id="3.30.559.10">
    <property type="entry name" value="Chloramphenicol acetyltransferase-like domain"/>
    <property type="match status" value="2"/>
</dbReference>
<dbReference type="EMBL" id="BTGU01000242">
    <property type="protein sequence ID" value="GMN65533.1"/>
    <property type="molecule type" value="Genomic_DNA"/>
</dbReference>
<gene>
    <name evidence="3" type="ORF">TIFTF001_034592</name>
    <name evidence="4" type="ORF">TIFTF001_034607</name>
</gene>
<sequence length="445" mass="49287">MAQQNAVEIVEVCKVAPPPAANVPSPKSLPLTFFDIRWLRFPPNERLLFYEVSTPNISSTCDFFHSILPRLKHSLSLTLLHFLPLAGNITWPPTSPKPGVEYAESDGVSLTVATSNADFHRLSDTDVFCEATEHHPFIPKLSASHVRVAVLALQVTFFPNHGFSIGITMHHAVLDVAAGAKSSLRQRSYRGPCRSRNDVLKPVAKYIDGPDNKSLVPWEVYKDQLSSVPGTFQMPREKIENLRKLVHVQKMANKKDSEQHCPITHLSTFSLTCAYAWACLARAEEMSDNKIALIFAVDFRSRFEPPIPTTYFGNCIGGNFTVVEREALLGKEGLVVALNAISEAIRGLEKGLLNGAESWVPSSMDEVKTFPRLYSVASSPRFEVYRTDFGWGRPKKVDVISIDRTGAISLSDNRNGDGGVEIGLVLRKHHMEAFASLFTVGLESL</sequence>
<organism evidence="4 5">
    <name type="scientific">Ficus carica</name>
    <name type="common">Common fig</name>
    <dbReference type="NCBI Taxonomy" id="3494"/>
    <lineage>
        <taxon>Eukaryota</taxon>
        <taxon>Viridiplantae</taxon>
        <taxon>Streptophyta</taxon>
        <taxon>Embryophyta</taxon>
        <taxon>Tracheophyta</taxon>
        <taxon>Spermatophyta</taxon>
        <taxon>Magnoliopsida</taxon>
        <taxon>eudicotyledons</taxon>
        <taxon>Gunneridae</taxon>
        <taxon>Pentapetalae</taxon>
        <taxon>rosids</taxon>
        <taxon>fabids</taxon>
        <taxon>Rosales</taxon>
        <taxon>Moraceae</taxon>
        <taxon>Ficeae</taxon>
        <taxon>Ficus</taxon>
    </lineage>
</organism>